<dbReference type="STRING" id="1437610.BREU_0008"/>
<reference evidence="3 4" key="1">
    <citation type="submission" date="2014-03" db="EMBL/GenBank/DDBJ databases">
        <title>Genomics of Bifidobacteria.</title>
        <authorList>
            <person name="Ventura M."/>
            <person name="Milani C."/>
            <person name="Lugli G.A."/>
        </authorList>
    </citation>
    <scope>NUCLEOTIDE SEQUENCE [LARGE SCALE GENOMIC DNA]</scope>
    <source>
        <strain evidence="3 4">DSM 23975</strain>
    </source>
</reference>
<feature type="transmembrane region" description="Helical" evidence="2">
    <location>
        <begin position="368"/>
        <end position="394"/>
    </location>
</feature>
<feature type="transmembrane region" description="Helical" evidence="2">
    <location>
        <begin position="82"/>
        <end position="100"/>
    </location>
</feature>
<gene>
    <name evidence="3" type="ORF">BREU_0008</name>
</gene>
<feature type="transmembrane region" description="Helical" evidence="2">
    <location>
        <begin position="57"/>
        <end position="75"/>
    </location>
</feature>
<keyword evidence="4" id="KW-1185">Reference proteome</keyword>
<dbReference type="Proteomes" id="UP000028984">
    <property type="component" value="Unassembled WGS sequence"/>
</dbReference>
<evidence type="ECO:0000256" key="2">
    <source>
        <dbReference type="SAM" id="Phobius"/>
    </source>
</evidence>
<dbReference type="eggNOG" id="ENOG5033EIZ">
    <property type="taxonomic scope" value="Bacteria"/>
</dbReference>
<evidence type="ECO:0000256" key="1">
    <source>
        <dbReference type="SAM" id="MobiDB-lite"/>
    </source>
</evidence>
<protein>
    <submittedName>
        <fullName evidence="3">Putative lipoprotein</fullName>
    </submittedName>
</protein>
<feature type="transmembrane region" description="Helical" evidence="2">
    <location>
        <begin position="274"/>
        <end position="293"/>
    </location>
</feature>
<feature type="transmembrane region" description="Helical" evidence="2">
    <location>
        <begin position="7"/>
        <end position="26"/>
    </location>
</feature>
<feature type="transmembrane region" description="Helical" evidence="2">
    <location>
        <begin position="314"/>
        <end position="341"/>
    </location>
</feature>
<evidence type="ECO:0000313" key="3">
    <source>
        <dbReference type="EMBL" id="KFI86998.1"/>
    </source>
</evidence>
<name>A0A087CUP8_9BIFI</name>
<keyword evidence="3" id="KW-0449">Lipoprotein</keyword>
<dbReference type="AlphaFoldDB" id="A0A087CUP8"/>
<proteinExistence type="predicted"/>
<feature type="transmembrane region" description="Helical" evidence="2">
    <location>
        <begin position="209"/>
        <end position="231"/>
    </location>
</feature>
<dbReference type="EMBL" id="JGZK01000003">
    <property type="protein sequence ID" value="KFI86998.1"/>
    <property type="molecule type" value="Genomic_DNA"/>
</dbReference>
<keyword evidence="2" id="KW-0812">Transmembrane</keyword>
<keyword evidence="2" id="KW-1133">Transmembrane helix</keyword>
<feature type="region of interest" description="Disordered" evidence="1">
    <location>
        <begin position="405"/>
        <end position="429"/>
    </location>
</feature>
<dbReference type="Pfam" id="PF19877">
    <property type="entry name" value="DUF6350"/>
    <property type="match status" value="1"/>
</dbReference>
<sequence>MSLAAMAVYAIALGCFIALMLLVISMEEGGDNLTSSTVPLTQAIVLLSEGSGFITDAVTLTITPLLLTILLIWLIDALAIRLQAVSIHAFLPGLITWLIINQCFQLSLGGGLVDAGWLVLAKSALVYALGYGLAGITHSSIIDAVSRAAGTVLSPQATRCVKLGGLVSALIMALYLLAGTITVIIWIVLNHNAVGSIFAMSGMENGSRILTTIAMIIWMPNLVIWAMSWLFGAGFSIGELASFTLWVGQSNDLPAVPVFGILPEPVTSELWRTVAMSIPFATALVVGLLVLFLPQGFRYRPLDVRDAQLRGSVAIHLAYPAATFCISAALLSLGATLLFTVSNGSLGQHRLAHVGVDVMASTQTIGHAAALGLLAAWLVALIGTALVFSVFWIVGKVKSSSTTVPAAVRSTSQPRSHMSQPEQSKEEQG</sequence>
<comment type="caution">
    <text evidence="3">The sequence shown here is derived from an EMBL/GenBank/DDBJ whole genome shotgun (WGS) entry which is preliminary data.</text>
</comment>
<evidence type="ECO:0000313" key="4">
    <source>
        <dbReference type="Proteomes" id="UP000028984"/>
    </source>
</evidence>
<feature type="transmembrane region" description="Helical" evidence="2">
    <location>
        <begin position="120"/>
        <end position="142"/>
    </location>
</feature>
<dbReference type="InterPro" id="IPR045931">
    <property type="entry name" value="DUF6350"/>
</dbReference>
<keyword evidence="2" id="KW-0472">Membrane</keyword>
<organism evidence="3 4">
    <name type="scientific">Bifidobacterium reuteri DSM 23975</name>
    <dbReference type="NCBI Taxonomy" id="1437610"/>
    <lineage>
        <taxon>Bacteria</taxon>
        <taxon>Bacillati</taxon>
        <taxon>Actinomycetota</taxon>
        <taxon>Actinomycetes</taxon>
        <taxon>Bifidobacteriales</taxon>
        <taxon>Bifidobacteriaceae</taxon>
        <taxon>Bifidobacterium</taxon>
    </lineage>
</organism>
<feature type="compositionally biased region" description="Polar residues" evidence="1">
    <location>
        <begin position="405"/>
        <end position="422"/>
    </location>
</feature>
<accession>A0A087CUP8</accession>
<feature type="transmembrane region" description="Helical" evidence="2">
    <location>
        <begin position="163"/>
        <end position="189"/>
    </location>
</feature>